<evidence type="ECO:0000313" key="2">
    <source>
        <dbReference type="EMBL" id="NMQ19569.1"/>
    </source>
</evidence>
<keyword evidence="1" id="KW-0472">Membrane</keyword>
<comment type="caution">
    <text evidence="2">The sequence shown here is derived from an EMBL/GenBank/DDBJ whole genome shotgun (WGS) entry which is preliminary data.</text>
</comment>
<sequence length="93" mass="10893">MMKVLFKHEWITFIWMGVFFVAFGVSSLNLFMLFKANFDLYLEHGAMVIDDGALRQLLELIAYGYLSLLFYLLFKACERVLVERLTQGGRSER</sequence>
<accession>A0ABX1TLM4</accession>
<evidence type="ECO:0000313" key="3">
    <source>
        <dbReference type="Proteomes" id="UP000760480"/>
    </source>
</evidence>
<gene>
    <name evidence="2" type="ORF">E4P82_10410</name>
</gene>
<protein>
    <submittedName>
        <fullName evidence="2">Uncharacterized protein</fullName>
    </submittedName>
</protein>
<keyword evidence="3" id="KW-1185">Reference proteome</keyword>
<reference evidence="2 3" key="1">
    <citation type="submission" date="2019-03" db="EMBL/GenBank/DDBJ databases">
        <title>Metabolic reconstructions from genomes of highly enriched 'Candidatus Accumulibacter' and 'Candidatus Competibacter' bioreactor populations.</title>
        <authorList>
            <person name="Annavajhala M.K."/>
            <person name="Welles L."/>
            <person name="Abbas B."/>
            <person name="Sorokin D."/>
            <person name="Park H."/>
            <person name="Van Loosdrecht M."/>
            <person name="Chandran K."/>
        </authorList>
    </citation>
    <scope>NUCLEOTIDE SEQUENCE [LARGE SCALE GENOMIC DNA]</scope>
    <source>
        <strain evidence="2 3">SBR_G</strain>
    </source>
</reference>
<feature type="transmembrane region" description="Helical" evidence="1">
    <location>
        <begin position="12"/>
        <end position="34"/>
    </location>
</feature>
<name>A0ABX1TLM4_9GAMM</name>
<dbReference type="RefSeq" id="WP_211203107.1">
    <property type="nucleotide sequence ID" value="NZ_SPMZ01000028.1"/>
</dbReference>
<proteinExistence type="predicted"/>
<organism evidence="2 3">
    <name type="scientific">Candidatus Competibacter phosphatis</name>
    <dbReference type="NCBI Taxonomy" id="221280"/>
    <lineage>
        <taxon>Bacteria</taxon>
        <taxon>Pseudomonadati</taxon>
        <taxon>Pseudomonadota</taxon>
        <taxon>Gammaproteobacteria</taxon>
        <taxon>Candidatus Competibacteraceae</taxon>
        <taxon>Candidatus Competibacter</taxon>
    </lineage>
</organism>
<keyword evidence="1" id="KW-1133">Transmembrane helix</keyword>
<feature type="transmembrane region" description="Helical" evidence="1">
    <location>
        <begin position="54"/>
        <end position="74"/>
    </location>
</feature>
<dbReference type="Proteomes" id="UP000760480">
    <property type="component" value="Unassembled WGS sequence"/>
</dbReference>
<keyword evidence="1" id="KW-0812">Transmembrane</keyword>
<evidence type="ECO:0000256" key="1">
    <source>
        <dbReference type="SAM" id="Phobius"/>
    </source>
</evidence>
<dbReference type="EMBL" id="SPMZ01000028">
    <property type="protein sequence ID" value="NMQ19569.1"/>
    <property type="molecule type" value="Genomic_DNA"/>
</dbReference>